<dbReference type="PANTHER" id="PTHR48102:SF7">
    <property type="entry name" value="ATP-DEPENDENT CLP PROTEASE ATP-BINDING SUBUNIT CLPX-LIKE, MITOCHONDRIAL"/>
    <property type="match status" value="1"/>
</dbReference>
<dbReference type="AlphaFoldDB" id="M4VQF1"/>
<dbReference type="HOGENOM" id="CLU_938982_0_0_7"/>
<dbReference type="Pfam" id="PF07724">
    <property type="entry name" value="AAA_2"/>
    <property type="match status" value="1"/>
</dbReference>
<dbReference type="InterPro" id="IPR027417">
    <property type="entry name" value="P-loop_NTPase"/>
</dbReference>
<evidence type="ECO:0000313" key="2">
    <source>
        <dbReference type="EMBL" id="AGH95384.1"/>
    </source>
</evidence>
<dbReference type="SUPFAM" id="SSF52540">
    <property type="entry name" value="P-loop containing nucleoside triphosphate hydrolases"/>
    <property type="match status" value="1"/>
</dbReference>
<dbReference type="GO" id="GO:0051603">
    <property type="term" value="P:proteolysis involved in protein catabolic process"/>
    <property type="evidence" value="ECO:0007669"/>
    <property type="project" value="TreeGrafter"/>
</dbReference>
<accession>M4VQF1</accession>
<feature type="domain" description="ATPase AAA-type core" evidence="1">
    <location>
        <begin position="60"/>
        <end position="218"/>
    </location>
</feature>
<dbReference type="Proteomes" id="UP000012040">
    <property type="component" value="Chromosome"/>
</dbReference>
<dbReference type="KEGG" id="bex:A11Q_1168"/>
<organism evidence="2 3">
    <name type="scientific">Pseudobdellovibrio exovorus JSS</name>
    <dbReference type="NCBI Taxonomy" id="1184267"/>
    <lineage>
        <taxon>Bacteria</taxon>
        <taxon>Pseudomonadati</taxon>
        <taxon>Bdellovibrionota</taxon>
        <taxon>Bdellovibrionia</taxon>
        <taxon>Bdellovibrionales</taxon>
        <taxon>Pseudobdellovibrionaceae</taxon>
        <taxon>Pseudobdellovibrio</taxon>
    </lineage>
</organism>
<reference evidence="2 3" key="1">
    <citation type="journal article" date="2013" name="ISME J.">
        <title>By their genes ye shall know them: genomic signatures of predatory bacteria.</title>
        <authorList>
            <person name="Pasternak Z."/>
            <person name="Pietrokovski S."/>
            <person name="Rotem O."/>
            <person name="Gophna U."/>
            <person name="Lurie-Weinberger M.N."/>
            <person name="Jurkevitch E."/>
        </authorList>
    </citation>
    <scope>NUCLEOTIDE SEQUENCE [LARGE SCALE GENOMIC DNA]</scope>
    <source>
        <strain evidence="2 3">JSS</strain>
    </source>
</reference>
<dbReference type="EMBL" id="CP003537">
    <property type="protein sequence ID" value="AGH95384.1"/>
    <property type="molecule type" value="Genomic_DNA"/>
</dbReference>
<evidence type="ECO:0000313" key="3">
    <source>
        <dbReference type="Proteomes" id="UP000012040"/>
    </source>
</evidence>
<dbReference type="STRING" id="1184267.A11Q_1168"/>
<dbReference type="RefSeq" id="WP_015469874.1">
    <property type="nucleotide sequence ID" value="NC_020813.1"/>
</dbReference>
<protein>
    <recommendedName>
        <fullName evidence="1">ATPase AAA-type core domain-containing protein</fullName>
    </recommendedName>
</protein>
<evidence type="ECO:0000259" key="1">
    <source>
        <dbReference type="Pfam" id="PF07724"/>
    </source>
</evidence>
<dbReference type="InterPro" id="IPR003959">
    <property type="entry name" value="ATPase_AAA_core"/>
</dbReference>
<dbReference type="GO" id="GO:0016887">
    <property type="term" value="F:ATP hydrolysis activity"/>
    <property type="evidence" value="ECO:0007669"/>
    <property type="project" value="InterPro"/>
</dbReference>
<name>M4VQF1_9BACT</name>
<sequence>MNKNMKKLPRWGDYYLSYSHKLGTEILGNQEATDAVAAILASHAERHKVKNPPLAPRVLIVAPPSSGKSYLVEQAAKLLQMPTAFANAAILSGPGYKGTDITVALKALIADAGLGGIRRAESSSIIALDEIDKIVRRKDKEYSELIQYSLLPILSAEKIVIEALVYDETNEQFSTFNSLVFAMGVFPSTQKRDWKDPETSRRTLVKVGFCEEFAGRFTHFIYLNQLRKEQIKDLVLREETSIARLYQTGAKTPNLDPSEVNTVVNKAISSRFGFRSTRSQLHQILTNKANNTICRF</sequence>
<dbReference type="Gene3D" id="3.40.50.300">
    <property type="entry name" value="P-loop containing nucleotide triphosphate hydrolases"/>
    <property type="match status" value="1"/>
</dbReference>
<dbReference type="PANTHER" id="PTHR48102">
    <property type="entry name" value="ATP-DEPENDENT CLP PROTEASE ATP-BINDING SUBUNIT CLPX-LIKE, MITOCHONDRIAL-RELATED"/>
    <property type="match status" value="1"/>
</dbReference>
<keyword evidence="3" id="KW-1185">Reference proteome</keyword>
<dbReference type="InterPro" id="IPR050052">
    <property type="entry name" value="ATP-dep_Clp_protease_ClpX"/>
</dbReference>
<dbReference type="eggNOG" id="COG1219">
    <property type="taxonomic scope" value="Bacteria"/>
</dbReference>
<dbReference type="PATRIC" id="fig|1184267.3.peg.1183"/>
<gene>
    <name evidence="2" type="ORF">A11Q_1168</name>
</gene>
<proteinExistence type="predicted"/>
<dbReference type="GO" id="GO:0005524">
    <property type="term" value="F:ATP binding"/>
    <property type="evidence" value="ECO:0007669"/>
    <property type="project" value="InterPro"/>
</dbReference>